<dbReference type="GO" id="GO:0004040">
    <property type="term" value="F:amidase activity"/>
    <property type="evidence" value="ECO:0007669"/>
    <property type="project" value="InterPro"/>
</dbReference>
<comment type="caution">
    <text evidence="3">The sequence shown here is derived from an EMBL/GenBank/DDBJ whole genome shotgun (WGS) entry which is preliminary data.</text>
</comment>
<dbReference type="Pfam" id="PF01832">
    <property type="entry name" value="Glucosaminidase"/>
    <property type="match status" value="1"/>
</dbReference>
<dbReference type="PANTHER" id="PTHR33308:SF9">
    <property type="entry name" value="PEPTIDOGLYCAN HYDROLASE FLGJ"/>
    <property type="match status" value="1"/>
</dbReference>
<dbReference type="Proteomes" id="UP000250369">
    <property type="component" value="Unassembled WGS sequence"/>
</dbReference>
<keyword evidence="1" id="KW-0378">Hydrolase</keyword>
<dbReference type="Gene3D" id="1.10.530.10">
    <property type="match status" value="1"/>
</dbReference>
<dbReference type="InterPro" id="IPR002901">
    <property type="entry name" value="MGlyc_endo_b_GlcNAc-like_dom"/>
</dbReference>
<accession>A0A329MC45</accession>
<reference evidence="3 4" key="1">
    <citation type="journal article" date="2009" name="Int. J. Syst. Evol. Microbiol.">
        <title>Paenibacillus contaminans sp. nov., isolated from a contaminated laboratory plate.</title>
        <authorList>
            <person name="Chou J.H."/>
            <person name="Lee J.H."/>
            <person name="Lin M.C."/>
            <person name="Chang P.S."/>
            <person name="Arun A.B."/>
            <person name="Young C.C."/>
            <person name="Chen W.M."/>
        </authorList>
    </citation>
    <scope>NUCLEOTIDE SEQUENCE [LARGE SCALE GENOMIC DNA]</scope>
    <source>
        <strain evidence="3 4">CKOBP-6</strain>
    </source>
</reference>
<keyword evidence="4" id="KW-1185">Reference proteome</keyword>
<evidence type="ECO:0000259" key="2">
    <source>
        <dbReference type="SMART" id="SM00047"/>
    </source>
</evidence>
<dbReference type="OrthoDB" id="977752at2"/>
<organism evidence="3 4">
    <name type="scientific">Paenibacillus contaminans</name>
    <dbReference type="NCBI Taxonomy" id="450362"/>
    <lineage>
        <taxon>Bacteria</taxon>
        <taxon>Bacillati</taxon>
        <taxon>Bacillota</taxon>
        <taxon>Bacilli</taxon>
        <taxon>Bacillales</taxon>
        <taxon>Paenibacillaceae</taxon>
        <taxon>Paenibacillus</taxon>
    </lineage>
</organism>
<feature type="domain" description="Mannosyl-glycoprotein endo-beta-N-acetylglucosamidase-like" evidence="2">
    <location>
        <begin position="2"/>
        <end position="152"/>
    </location>
</feature>
<dbReference type="PANTHER" id="PTHR33308">
    <property type="entry name" value="PEPTIDOGLYCAN HYDROLASE FLGJ"/>
    <property type="match status" value="1"/>
</dbReference>
<dbReference type="EMBL" id="QMFB01000019">
    <property type="protein sequence ID" value="RAV17440.1"/>
    <property type="molecule type" value="Genomic_DNA"/>
</dbReference>
<evidence type="ECO:0000313" key="4">
    <source>
        <dbReference type="Proteomes" id="UP000250369"/>
    </source>
</evidence>
<dbReference type="AlphaFoldDB" id="A0A329MC45"/>
<name>A0A329MC45_9BACL</name>
<sequence length="220" mass="24966">MSQRQFIDAVAPIAVLLRTEGSSIFPSVRIAQALLETGSTLHPWNNLVGYKVGDGGLTPYWRGRSVSRTTWEVYDGVRVDGVAADWRAYDTIADCFRDQDLLFLKPRYDRVRVSATPQEQTVMLQACGYATDPAYPGKLQSLIATHQLLSYDTEAEERMPMKLEHDWQWNMLGDALDGLYKQGLITDNSWVEKAYKQTLTQSELTWLNTILFARKNGVQI</sequence>
<dbReference type="InterPro" id="IPR051056">
    <property type="entry name" value="Glycosyl_Hydrolase_73"/>
</dbReference>
<evidence type="ECO:0000256" key="1">
    <source>
        <dbReference type="ARBA" id="ARBA00022801"/>
    </source>
</evidence>
<protein>
    <submittedName>
        <fullName evidence="3">Mannosyl-glycoprotein endo-beta-N-acetylglucosamidase</fullName>
    </submittedName>
</protein>
<dbReference type="SMART" id="SM00047">
    <property type="entry name" value="LYZ2"/>
    <property type="match status" value="1"/>
</dbReference>
<gene>
    <name evidence="3" type="ORF">DQG23_27195</name>
</gene>
<evidence type="ECO:0000313" key="3">
    <source>
        <dbReference type="EMBL" id="RAV17440.1"/>
    </source>
</evidence>
<proteinExistence type="predicted"/>